<dbReference type="Gene3D" id="2.40.70.10">
    <property type="entry name" value="Acid Proteases"/>
    <property type="match status" value="1"/>
</dbReference>
<accession>A0A8S9Z581</accession>
<dbReference type="PANTHER" id="PTHR36943:SF1">
    <property type="entry name" value="CCHC-TYPE DOMAIN-CONTAINING PROTEIN"/>
    <property type="match status" value="1"/>
</dbReference>
<dbReference type="PANTHER" id="PTHR36943">
    <property type="entry name" value="CCHC-TYPE DOMAIN-CONTAINING PROTEIN"/>
    <property type="match status" value="1"/>
</dbReference>
<protein>
    <submittedName>
        <fullName evidence="1">Uncharacterized protein</fullName>
    </submittedName>
</protein>
<evidence type="ECO:0000313" key="2">
    <source>
        <dbReference type="Proteomes" id="UP000822476"/>
    </source>
</evidence>
<gene>
    <name evidence="1" type="ORF">EG68_00894</name>
</gene>
<sequence length="179" mass="20434">MTKETRHQPEITSKPTLPCWYYKEWHYARLSPVINHICNKDKELCCHALVQPSQRQGNFHRPPKFASGKSKAVITTLKIDGESKHKYVALCINDVPTRLQLDAASDITLISRDTWRKLGWPPLFPTQHTARNAWGETLKLAGEVISEVKFGDSRIKTCCLVTNHPSLDLLGLDWMDDVK</sequence>
<comment type="caution">
    <text evidence="1">The sequence shown here is derived from an EMBL/GenBank/DDBJ whole genome shotgun (WGS) entry which is preliminary data.</text>
</comment>
<dbReference type="OrthoDB" id="6284779at2759"/>
<dbReference type="Proteomes" id="UP000822476">
    <property type="component" value="Unassembled WGS sequence"/>
</dbReference>
<dbReference type="Pfam" id="PF13650">
    <property type="entry name" value="Asp_protease_2"/>
    <property type="match status" value="1"/>
</dbReference>
<reference evidence="1" key="1">
    <citation type="submission" date="2019-07" db="EMBL/GenBank/DDBJ databases">
        <title>Annotation for the trematode Paragonimus miyazaki's.</title>
        <authorList>
            <person name="Choi Y.-J."/>
        </authorList>
    </citation>
    <scope>NUCLEOTIDE SEQUENCE</scope>
    <source>
        <strain evidence="1">Japan</strain>
    </source>
</reference>
<dbReference type="InterPro" id="IPR021109">
    <property type="entry name" value="Peptidase_aspartic_dom_sf"/>
</dbReference>
<proteinExistence type="predicted"/>
<name>A0A8S9Z581_9TREM</name>
<dbReference type="AlphaFoldDB" id="A0A8S9Z581"/>
<dbReference type="EMBL" id="JTDE01000258">
    <property type="protein sequence ID" value="KAF7261804.1"/>
    <property type="molecule type" value="Genomic_DNA"/>
</dbReference>
<evidence type="ECO:0000313" key="1">
    <source>
        <dbReference type="EMBL" id="KAF7261804.1"/>
    </source>
</evidence>
<organism evidence="1 2">
    <name type="scientific">Paragonimus skrjabini miyazakii</name>
    <dbReference type="NCBI Taxonomy" id="59628"/>
    <lineage>
        <taxon>Eukaryota</taxon>
        <taxon>Metazoa</taxon>
        <taxon>Spiralia</taxon>
        <taxon>Lophotrochozoa</taxon>
        <taxon>Platyhelminthes</taxon>
        <taxon>Trematoda</taxon>
        <taxon>Digenea</taxon>
        <taxon>Plagiorchiida</taxon>
        <taxon>Troglotremata</taxon>
        <taxon>Troglotrematidae</taxon>
        <taxon>Paragonimus</taxon>
    </lineage>
</organism>
<keyword evidence="2" id="KW-1185">Reference proteome</keyword>
<dbReference type="SUPFAM" id="SSF50630">
    <property type="entry name" value="Acid proteases"/>
    <property type="match status" value="1"/>
</dbReference>